<evidence type="ECO:0000313" key="3">
    <source>
        <dbReference type="Proteomes" id="UP000093309"/>
    </source>
</evidence>
<accession>A0A1C0ZUJ4</accession>
<evidence type="ECO:0000313" key="2">
    <source>
        <dbReference type="EMBL" id="OCT11773.1"/>
    </source>
</evidence>
<organism evidence="2 3">
    <name type="scientific">Paenibacillus pectinilyticus</name>
    <dbReference type="NCBI Taxonomy" id="512399"/>
    <lineage>
        <taxon>Bacteria</taxon>
        <taxon>Bacillati</taxon>
        <taxon>Bacillota</taxon>
        <taxon>Bacilli</taxon>
        <taxon>Bacillales</taxon>
        <taxon>Paenibacillaceae</taxon>
        <taxon>Paenibacillus</taxon>
    </lineage>
</organism>
<dbReference type="InterPro" id="IPR001434">
    <property type="entry name" value="OmcB-like_DUF11"/>
</dbReference>
<dbReference type="PANTHER" id="PTHR34819:SF3">
    <property type="entry name" value="CELL SURFACE PROTEIN"/>
    <property type="match status" value="1"/>
</dbReference>
<evidence type="ECO:0000259" key="1">
    <source>
        <dbReference type="Pfam" id="PF01345"/>
    </source>
</evidence>
<proteinExistence type="predicted"/>
<dbReference type="Pfam" id="PF01345">
    <property type="entry name" value="DUF11"/>
    <property type="match status" value="1"/>
</dbReference>
<dbReference type="Proteomes" id="UP000093309">
    <property type="component" value="Unassembled WGS sequence"/>
</dbReference>
<dbReference type="AlphaFoldDB" id="A0A1C0ZUJ4"/>
<dbReference type="PANTHER" id="PTHR34819">
    <property type="entry name" value="LARGE CYSTEINE-RICH PERIPLASMIC PROTEIN OMCB"/>
    <property type="match status" value="1"/>
</dbReference>
<protein>
    <recommendedName>
        <fullName evidence="1">DUF11 domain-containing protein</fullName>
    </recommendedName>
</protein>
<reference evidence="3" key="1">
    <citation type="submission" date="2016-05" db="EMBL/GenBank/DDBJ databases">
        <title>Paenibacillus oryzae. sp. nov., isolated from the rice root.</title>
        <authorList>
            <person name="Zhang J."/>
            <person name="Zhang X."/>
        </authorList>
    </citation>
    <scope>NUCLEOTIDE SEQUENCE [LARGE SCALE GENOMIC DNA]</scope>
    <source>
        <strain evidence="3">KCTC13222</strain>
    </source>
</reference>
<sequence>MTTEPQPPKHLINQSIVRFSSGSYSSHSYSNIVDTPVVGPIITLCKGANTGKAELGKIITYAIEISNKGNLDAQVTLFDPIPIGSTFIPNSVIVDNTPVPMARPDLGIPLGALHVGQSMEVTFQVLVVEIPPGLQLVNQANANYTFQTASGRESSGSVTSNIVTLPFEETKITFCKRANTLSTFIGDTVTFYFTITNHEDHLIRDAFFQDELSEGADFVTGSVQIGLVTYPSANPSTGFPLGDIPANAEVKIQFQNRITSLPPSEHIVNKALLTFMNGAHKEHVTSNLVTLHVYDPALTIVETVLQQVATLGDTLTYTIQISNPGNIACQVWLSDFLPAGTSYILGSLTIDGIPYSQSFLPNSIPLGLLQPNLRFVVMFQVTVNSFTISPDQKELTSNSTATFTFQLPDDRTISNRVVSNTVHVALLQPMVFVNLSASPLHAEPCTIIHYRIDVVNTGNLAVNDVRLLDWISPLNTLLPGSLRINGVAAQDVEVTQPLPIGNLPPRTSTQIVYQAAILPHPHARRLTLRVAAIYDFHVNEPIHTNTVLSNVVVIRIEHADE</sequence>
<dbReference type="STRING" id="512399.A8709_28285"/>
<dbReference type="InterPro" id="IPR051172">
    <property type="entry name" value="Chlamydia_OmcB"/>
</dbReference>
<dbReference type="NCBIfam" id="TIGR01451">
    <property type="entry name" value="B_ant_repeat"/>
    <property type="match status" value="4"/>
</dbReference>
<keyword evidence="3" id="KW-1185">Reference proteome</keyword>
<comment type="caution">
    <text evidence="2">The sequence shown here is derived from an EMBL/GenBank/DDBJ whole genome shotgun (WGS) entry which is preliminary data.</text>
</comment>
<dbReference type="OrthoDB" id="1751088at2"/>
<dbReference type="EMBL" id="LYPC01000027">
    <property type="protein sequence ID" value="OCT11773.1"/>
    <property type="molecule type" value="Genomic_DNA"/>
</dbReference>
<name>A0A1C0ZUJ4_9BACL</name>
<dbReference type="RefSeq" id="WP_065855443.1">
    <property type="nucleotide sequence ID" value="NZ_LYPC01000027.1"/>
</dbReference>
<dbReference type="InterPro" id="IPR047589">
    <property type="entry name" value="DUF11_rpt"/>
</dbReference>
<dbReference type="Gene3D" id="2.60.40.740">
    <property type="match status" value="1"/>
</dbReference>
<feature type="domain" description="DUF11" evidence="1">
    <location>
        <begin position="298"/>
        <end position="415"/>
    </location>
</feature>
<gene>
    <name evidence="2" type="ORF">A8709_28285</name>
</gene>